<sequence length="162" mass="18623">MNRQSGRSPNLRRTPKRKSFRNFPTGKENNTLAVAKIHPTTSRKVESIINEVRVTACKTITNVKSSFGDISEKLKGPLKRTRSFTKRQQYEGLQEIATPVKLYTPFNFVTPSPPKSECKRISPRRCSFKSPTGRFRKDVQQLNRELKELKEIENSLSATKLR</sequence>
<dbReference type="AlphaFoldDB" id="A0A4Y2CQH9"/>
<evidence type="ECO:0000256" key="1">
    <source>
        <dbReference type="SAM" id="Coils"/>
    </source>
</evidence>
<feature type="region of interest" description="Disordered" evidence="2">
    <location>
        <begin position="1"/>
        <end position="28"/>
    </location>
</feature>
<keyword evidence="4" id="KW-1185">Reference proteome</keyword>
<name>A0A4Y2CQH9_ARAVE</name>
<accession>A0A4Y2CQH9</accession>
<dbReference type="EMBL" id="BGPR01000224">
    <property type="protein sequence ID" value="GBM06166.1"/>
    <property type="molecule type" value="Genomic_DNA"/>
</dbReference>
<proteinExistence type="predicted"/>
<evidence type="ECO:0000256" key="2">
    <source>
        <dbReference type="SAM" id="MobiDB-lite"/>
    </source>
</evidence>
<protein>
    <submittedName>
        <fullName evidence="3">Uncharacterized protein</fullName>
    </submittedName>
</protein>
<reference evidence="3 4" key="1">
    <citation type="journal article" date="2019" name="Sci. Rep.">
        <title>Orb-weaving spider Araneus ventricosus genome elucidates the spidroin gene catalogue.</title>
        <authorList>
            <person name="Kono N."/>
            <person name="Nakamura H."/>
            <person name="Ohtoshi R."/>
            <person name="Moran D.A.P."/>
            <person name="Shinohara A."/>
            <person name="Yoshida Y."/>
            <person name="Fujiwara M."/>
            <person name="Mori M."/>
            <person name="Tomita M."/>
            <person name="Arakawa K."/>
        </authorList>
    </citation>
    <scope>NUCLEOTIDE SEQUENCE [LARGE SCALE GENOMIC DNA]</scope>
</reference>
<organism evidence="3 4">
    <name type="scientific">Araneus ventricosus</name>
    <name type="common">Orbweaver spider</name>
    <name type="synonym">Epeira ventricosa</name>
    <dbReference type="NCBI Taxonomy" id="182803"/>
    <lineage>
        <taxon>Eukaryota</taxon>
        <taxon>Metazoa</taxon>
        <taxon>Ecdysozoa</taxon>
        <taxon>Arthropoda</taxon>
        <taxon>Chelicerata</taxon>
        <taxon>Arachnida</taxon>
        <taxon>Araneae</taxon>
        <taxon>Araneomorphae</taxon>
        <taxon>Entelegynae</taxon>
        <taxon>Araneoidea</taxon>
        <taxon>Araneidae</taxon>
        <taxon>Araneus</taxon>
    </lineage>
</organism>
<evidence type="ECO:0000313" key="4">
    <source>
        <dbReference type="Proteomes" id="UP000499080"/>
    </source>
</evidence>
<comment type="caution">
    <text evidence="3">The sequence shown here is derived from an EMBL/GenBank/DDBJ whole genome shotgun (WGS) entry which is preliminary data.</text>
</comment>
<evidence type="ECO:0000313" key="3">
    <source>
        <dbReference type="EMBL" id="GBM06166.1"/>
    </source>
</evidence>
<feature type="coiled-coil region" evidence="1">
    <location>
        <begin position="132"/>
        <end position="162"/>
    </location>
</feature>
<gene>
    <name evidence="3" type="ORF">AVEN_167060_1</name>
</gene>
<keyword evidence="1" id="KW-0175">Coiled coil</keyword>
<dbReference type="OrthoDB" id="6415730at2759"/>
<dbReference type="Proteomes" id="UP000499080">
    <property type="component" value="Unassembled WGS sequence"/>
</dbReference>